<evidence type="ECO:0000256" key="1">
    <source>
        <dbReference type="ARBA" id="ARBA00004167"/>
    </source>
</evidence>
<feature type="compositionally biased region" description="Low complexity" evidence="5">
    <location>
        <begin position="189"/>
        <end position="210"/>
    </location>
</feature>
<dbReference type="SUPFAM" id="SSF46785">
    <property type="entry name" value="Winged helix' DNA-binding domain"/>
    <property type="match status" value="1"/>
</dbReference>
<gene>
    <name evidence="8" type="ordered locus">TGAM_0573</name>
</gene>
<feature type="compositionally biased region" description="Low complexity" evidence="5">
    <location>
        <begin position="168"/>
        <end position="182"/>
    </location>
</feature>
<keyword evidence="2 6" id="KW-0812">Transmembrane</keyword>
<dbReference type="PANTHER" id="PTHR15549:SF30">
    <property type="entry name" value="MID2 DOMAIN-CONTAINING PROTEIN"/>
    <property type="match status" value="1"/>
</dbReference>
<evidence type="ECO:0000256" key="2">
    <source>
        <dbReference type="ARBA" id="ARBA00022692"/>
    </source>
</evidence>
<organism evidence="8 9">
    <name type="scientific">Thermococcus gammatolerans (strain DSM 15229 / JCM 11827 / EJ3)</name>
    <dbReference type="NCBI Taxonomy" id="593117"/>
    <lineage>
        <taxon>Archaea</taxon>
        <taxon>Methanobacteriati</taxon>
        <taxon>Methanobacteriota</taxon>
        <taxon>Thermococci</taxon>
        <taxon>Thermococcales</taxon>
        <taxon>Thermococcaceae</taxon>
        <taxon>Thermococcus</taxon>
    </lineage>
</organism>
<dbReference type="eggNOG" id="arCOG00374">
    <property type="taxonomic scope" value="Archaea"/>
</dbReference>
<evidence type="ECO:0000256" key="5">
    <source>
        <dbReference type="SAM" id="MobiDB-lite"/>
    </source>
</evidence>
<dbReference type="PANTHER" id="PTHR15549">
    <property type="entry name" value="PAIRED IMMUNOGLOBULIN-LIKE TYPE 2 RECEPTOR"/>
    <property type="match status" value="1"/>
</dbReference>
<feature type="transmembrane region" description="Helical" evidence="6">
    <location>
        <begin position="225"/>
        <end position="244"/>
    </location>
</feature>
<evidence type="ECO:0000256" key="4">
    <source>
        <dbReference type="ARBA" id="ARBA00023136"/>
    </source>
</evidence>
<dbReference type="Proteomes" id="UP000001488">
    <property type="component" value="Chromosome"/>
</dbReference>
<protein>
    <recommendedName>
        <fullName evidence="7">DUF7343 domain-containing protein</fullName>
    </recommendedName>
</protein>
<evidence type="ECO:0000259" key="7">
    <source>
        <dbReference type="Pfam" id="PF24034"/>
    </source>
</evidence>
<dbReference type="InterPro" id="IPR055767">
    <property type="entry name" value="DUF7343"/>
</dbReference>
<dbReference type="STRING" id="593117.TGAM_0573"/>
<dbReference type="HOGENOM" id="CLU_079811_0_0_2"/>
<dbReference type="InterPro" id="IPR036388">
    <property type="entry name" value="WH-like_DNA-bd_sf"/>
</dbReference>
<name>C5A4B3_THEGJ</name>
<evidence type="ECO:0000256" key="6">
    <source>
        <dbReference type="SAM" id="Phobius"/>
    </source>
</evidence>
<keyword evidence="9" id="KW-1185">Reference proteome</keyword>
<dbReference type="Gene3D" id="1.10.10.10">
    <property type="entry name" value="Winged helix-like DNA-binding domain superfamily/Winged helix DNA-binding domain"/>
    <property type="match status" value="1"/>
</dbReference>
<accession>C5A4B3</accession>
<dbReference type="CDD" id="cd00090">
    <property type="entry name" value="HTH_ARSR"/>
    <property type="match status" value="1"/>
</dbReference>
<dbReference type="KEGG" id="tga:TGAM_0573"/>
<comment type="subcellular location">
    <subcellularLocation>
        <location evidence="1">Membrane</location>
        <topology evidence="1">Single-pass membrane protein</topology>
    </subcellularLocation>
</comment>
<feature type="domain" description="DUF7343" evidence="7">
    <location>
        <begin position="274"/>
        <end position="333"/>
    </location>
</feature>
<keyword evidence="4 6" id="KW-0472">Membrane</keyword>
<dbReference type="GO" id="GO:0071944">
    <property type="term" value="C:cell periphery"/>
    <property type="evidence" value="ECO:0007669"/>
    <property type="project" value="UniProtKB-ARBA"/>
</dbReference>
<dbReference type="PaxDb" id="593117-TGAM_0573"/>
<dbReference type="Pfam" id="PF24034">
    <property type="entry name" value="DUF7343"/>
    <property type="match status" value="1"/>
</dbReference>
<dbReference type="InterPro" id="IPR011991">
    <property type="entry name" value="ArsR-like_HTH"/>
</dbReference>
<dbReference type="EMBL" id="CP001398">
    <property type="protein sequence ID" value="ACS33075.1"/>
    <property type="molecule type" value="Genomic_DNA"/>
</dbReference>
<feature type="region of interest" description="Disordered" evidence="5">
    <location>
        <begin position="168"/>
        <end position="216"/>
    </location>
</feature>
<proteinExistence type="predicted"/>
<evidence type="ECO:0000313" key="9">
    <source>
        <dbReference type="Proteomes" id="UP000001488"/>
    </source>
</evidence>
<sequence length="336" mass="35783">MRLKTVLIVLTFMLAVSLTAPVGAQSLVSLSLKVYEDGYVLVNETVSTVNYSVVLDIPLLGSHVEGLLAVDQDGNILPAEVNGSNVTVYFGNASLVRLSYYTPDLTSKDGPIWTVSLQSPVPVEIVLPQNSVIVDLSDIPLEIRGNTVVMPAGNVSVSYIIPMETTTSTTTTSTATTTTTTSPGGGAGSTSSTTSTTTAPTTTTSTTSSTPGGGGSSGSSGIGGFWWLVLILVLVGVGVGYVYLKNKNTRTQSAPTRESLEQFRKKIEAMNDLNDDERGALIFLLENGGKAPQSKVREALGLPKTTAWRMFRRLEEKGLVRVYKLGRENWVELVLE</sequence>
<evidence type="ECO:0000313" key="8">
    <source>
        <dbReference type="EMBL" id="ACS33075.1"/>
    </source>
</evidence>
<evidence type="ECO:0000256" key="3">
    <source>
        <dbReference type="ARBA" id="ARBA00022989"/>
    </source>
</evidence>
<dbReference type="GeneID" id="7987196"/>
<dbReference type="GO" id="GO:0016020">
    <property type="term" value="C:membrane"/>
    <property type="evidence" value="ECO:0007669"/>
    <property type="project" value="UniProtKB-SubCell"/>
</dbReference>
<dbReference type="InterPro" id="IPR051694">
    <property type="entry name" value="Immunoregulatory_rcpt-like"/>
</dbReference>
<dbReference type="PATRIC" id="fig|593117.10.peg.571"/>
<keyword evidence="3 6" id="KW-1133">Transmembrane helix</keyword>
<dbReference type="AlphaFoldDB" id="C5A4B3"/>
<reference evidence="8 9" key="1">
    <citation type="journal article" date="2007" name="Genome Biol.">
        <title>Genome analysis and genome-wide proteomics of Thermococcus gammatolerans, the most radioresistant organism known amongst the Archaea.</title>
        <authorList>
            <person name="Zivanovic Y."/>
            <person name="Armengaud J."/>
            <person name="Lagorce A."/>
            <person name="Leplat C."/>
            <person name="Guerin P."/>
            <person name="Dutertre M."/>
            <person name="Anthouard V."/>
            <person name="Forterre P."/>
            <person name="Wincker P."/>
            <person name="Confalonieri F."/>
        </authorList>
    </citation>
    <scope>NUCLEOTIDE SEQUENCE [LARGE SCALE GENOMIC DNA]</scope>
    <source>
        <strain evidence="9">DSM 15229 / JCM 11827 / EJ3</strain>
    </source>
</reference>
<dbReference type="InterPro" id="IPR036390">
    <property type="entry name" value="WH_DNA-bd_sf"/>
</dbReference>
<dbReference type="RefSeq" id="WP_015858193.1">
    <property type="nucleotide sequence ID" value="NC_012804.1"/>
</dbReference>